<evidence type="ECO:0000313" key="1">
    <source>
        <dbReference type="EMBL" id="KAG7346657.1"/>
    </source>
</evidence>
<dbReference type="Proteomes" id="UP000693970">
    <property type="component" value="Unassembled WGS sequence"/>
</dbReference>
<name>A0A9K3KN00_9STRA</name>
<comment type="caution">
    <text evidence="1">The sequence shown here is derived from an EMBL/GenBank/DDBJ whole genome shotgun (WGS) entry which is preliminary data.</text>
</comment>
<reference evidence="1" key="1">
    <citation type="journal article" date="2021" name="Sci. Rep.">
        <title>Diploid genomic architecture of Nitzschia inconspicua, an elite biomass production diatom.</title>
        <authorList>
            <person name="Oliver A."/>
            <person name="Podell S."/>
            <person name="Pinowska A."/>
            <person name="Traller J.C."/>
            <person name="Smith S.R."/>
            <person name="McClure R."/>
            <person name="Beliaev A."/>
            <person name="Bohutskyi P."/>
            <person name="Hill E.A."/>
            <person name="Rabines A."/>
            <person name="Zheng H."/>
            <person name="Allen L.Z."/>
            <person name="Kuo A."/>
            <person name="Grigoriev I.V."/>
            <person name="Allen A.E."/>
            <person name="Hazlebeck D."/>
            <person name="Allen E.E."/>
        </authorList>
    </citation>
    <scope>NUCLEOTIDE SEQUENCE</scope>
    <source>
        <strain evidence="1">Hildebrandi</strain>
    </source>
</reference>
<evidence type="ECO:0000313" key="2">
    <source>
        <dbReference type="Proteomes" id="UP000693970"/>
    </source>
</evidence>
<reference evidence="1" key="2">
    <citation type="submission" date="2021-04" db="EMBL/GenBank/DDBJ databases">
        <authorList>
            <person name="Podell S."/>
        </authorList>
    </citation>
    <scope>NUCLEOTIDE SEQUENCE</scope>
    <source>
        <strain evidence="1">Hildebrandi</strain>
    </source>
</reference>
<keyword evidence="2" id="KW-1185">Reference proteome</keyword>
<organism evidence="1 2">
    <name type="scientific">Nitzschia inconspicua</name>
    <dbReference type="NCBI Taxonomy" id="303405"/>
    <lineage>
        <taxon>Eukaryota</taxon>
        <taxon>Sar</taxon>
        <taxon>Stramenopiles</taxon>
        <taxon>Ochrophyta</taxon>
        <taxon>Bacillariophyta</taxon>
        <taxon>Bacillariophyceae</taxon>
        <taxon>Bacillariophycidae</taxon>
        <taxon>Bacillariales</taxon>
        <taxon>Bacillariaceae</taxon>
        <taxon>Nitzschia</taxon>
    </lineage>
</organism>
<proteinExistence type="predicted"/>
<sequence>MRRGLKLIDGNIARVCPARSRSACRFDLRRFGSVVYVRVRPADRFTKVNGRPGDRFNNAQFHLHSKAREIDSTMLNSIFTQKPSGSRIHLYFVGPTWLRHD</sequence>
<dbReference type="EMBL" id="JAGRRH010000021">
    <property type="protein sequence ID" value="KAG7346657.1"/>
    <property type="molecule type" value="Genomic_DNA"/>
</dbReference>
<accession>A0A9K3KN00</accession>
<protein>
    <submittedName>
        <fullName evidence="1">Uncharacterized protein</fullName>
    </submittedName>
</protein>
<gene>
    <name evidence="1" type="ORF">IV203_005726</name>
</gene>
<dbReference type="AlphaFoldDB" id="A0A9K3KN00"/>